<evidence type="ECO:0000313" key="2">
    <source>
        <dbReference type="EMBL" id="MBE1582789.1"/>
    </source>
</evidence>
<evidence type="ECO:0000256" key="1">
    <source>
        <dbReference type="SAM" id="Phobius"/>
    </source>
</evidence>
<keyword evidence="3" id="KW-1185">Reference proteome</keyword>
<feature type="transmembrane region" description="Helical" evidence="1">
    <location>
        <begin position="26"/>
        <end position="45"/>
    </location>
</feature>
<evidence type="ECO:0000313" key="3">
    <source>
        <dbReference type="Proteomes" id="UP000633509"/>
    </source>
</evidence>
<keyword evidence="1" id="KW-0472">Membrane</keyword>
<reference evidence="2 3" key="1">
    <citation type="submission" date="2020-10" db="EMBL/GenBank/DDBJ databases">
        <title>Sequencing the genomes of 1000 actinobacteria strains.</title>
        <authorList>
            <person name="Klenk H.-P."/>
        </authorList>
    </citation>
    <scope>NUCLEOTIDE SEQUENCE [LARGE SCALE GENOMIC DNA]</scope>
    <source>
        <strain evidence="2 3">DSM 43173</strain>
    </source>
</reference>
<dbReference type="Proteomes" id="UP000633509">
    <property type="component" value="Unassembled WGS sequence"/>
</dbReference>
<keyword evidence="1" id="KW-0812">Transmembrane</keyword>
<proteinExistence type="predicted"/>
<dbReference type="RefSeq" id="WP_192784004.1">
    <property type="nucleotide sequence ID" value="NZ_JADBEK010000001.1"/>
</dbReference>
<accession>A0ABR9LQ57</accession>
<name>A0ABR9LQ57_9ACTN</name>
<keyword evidence="1" id="KW-1133">Transmembrane helix</keyword>
<gene>
    <name evidence="2" type="ORF">H4W80_001047</name>
</gene>
<dbReference type="EMBL" id="JADBEK010000001">
    <property type="protein sequence ID" value="MBE1582789.1"/>
    <property type="molecule type" value="Genomic_DNA"/>
</dbReference>
<protein>
    <submittedName>
        <fullName evidence="2">Uncharacterized protein</fullName>
    </submittedName>
</protein>
<comment type="caution">
    <text evidence="2">The sequence shown here is derived from an EMBL/GenBank/DDBJ whole genome shotgun (WGS) entry which is preliminary data.</text>
</comment>
<organism evidence="2 3">
    <name type="scientific">Nonomuraea angiospora</name>
    <dbReference type="NCBI Taxonomy" id="46172"/>
    <lineage>
        <taxon>Bacteria</taxon>
        <taxon>Bacillati</taxon>
        <taxon>Actinomycetota</taxon>
        <taxon>Actinomycetes</taxon>
        <taxon>Streptosporangiales</taxon>
        <taxon>Streptosporangiaceae</taxon>
        <taxon>Nonomuraea</taxon>
    </lineage>
</organism>
<sequence>MTRHPTRENATPALEQWITRRAPRRLLAIVSSWLTAVVAVGIAFLPNPRLVGR</sequence>